<accession>A0A133QDG3</accession>
<dbReference type="Proteomes" id="UP000070533">
    <property type="component" value="Unassembled WGS sequence"/>
</dbReference>
<protein>
    <submittedName>
        <fullName evidence="1">Uncharacterized protein</fullName>
    </submittedName>
</protein>
<proteinExistence type="predicted"/>
<gene>
    <name evidence="1" type="ORF">HMPREF3226_00950</name>
</gene>
<comment type="caution">
    <text evidence="1">The sequence shown here is derived from an EMBL/GenBank/DDBJ whole genome shotgun (WGS) entry which is preliminary data.</text>
</comment>
<keyword evidence="2" id="KW-1185">Reference proteome</keyword>
<organism evidence="1 2">
    <name type="scientific">Prevotella corporis</name>
    <dbReference type="NCBI Taxonomy" id="28128"/>
    <lineage>
        <taxon>Bacteria</taxon>
        <taxon>Pseudomonadati</taxon>
        <taxon>Bacteroidota</taxon>
        <taxon>Bacteroidia</taxon>
        <taxon>Bacteroidales</taxon>
        <taxon>Prevotellaceae</taxon>
        <taxon>Prevotella</taxon>
    </lineage>
</organism>
<dbReference type="EMBL" id="LRQG01000056">
    <property type="protein sequence ID" value="KXA40905.1"/>
    <property type="molecule type" value="Genomic_DNA"/>
</dbReference>
<evidence type="ECO:0000313" key="1">
    <source>
        <dbReference type="EMBL" id="KXA40905.1"/>
    </source>
</evidence>
<evidence type="ECO:0000313" key="2">
    <source>
        <dbReference type="Proteomes" id="UP000070533"/>
    </source>
</evidence>
<name>A0A133QDG3_9BACT</name>
<dbReference type="STRING" id="28128.HMPREF3226_00950"/>
<dbReference type="AlphaFoldDB" id="A0A133QDG3"/>
<reference evidence="2" key="1">
    <citation type="submission" date="2016-01" db="EMBL/GenBank/DDBJ databases">
        <authorList>
            <person name="Mitreva M."/>
            <person name="Pepin K.H."/>
            <person name="Mihindukulasuriya K.A."/>
            <person name="Fulton R."/>
            <person name="Fronick C."/>
            <person name="O'Laughlin M."/>
            <person name="Miner T."/>
            <person name="Herter B."/>
            <person name="Rosa B.A."/>
            <person name="Cordes M."/>
            <person name="Tomlinson C."/>
            <person name="Wollam A."/>
            <person name="Palsikar V.B."/>
            <person name="Mardis E.R."/>
            <person name="Wilson R.K."/>
        </authorList>
    </citation>
    <scope>NUCLEOTIDE SEQUENCE [LARGE SCALE GENOMIC DNA]</scope>
    <source>
        <strain evidence="2">MJR7716</strain>
    </source>
</reference>
<dbReference type="PATRIC" id="fig|28128.5.peg.957"/>
<sequence>MLSERLLLFFGIYTANAVILGTKQMSQNTKKMFNESQGNFKIP</sequence>